<comment type="catalytic activity">
    <reaction evidence="1">
        <text>a 3-(acyloxy)acyl derivative of bacterial toxin + H2O = a 3-hydroxyacyl derivative of bacterial toxin + a fatty acid + H(+)</text>
        <dbReference type="Rhea" id="RHEA:12032"/>
        <dbReference type="ChEBI" id="CHEBI:15377"/>
        <dbReference type="ChEBI" id="CHEBI:15378"/>
        <dbReference type="ChEBI" id="CHEBI:28868"/>
        <dbReference type="ChEBI" id="CHEBI:136853"/>
        <dbReference type="ChEBI" id="CHEBI:140675"/>
        <dbReference type="EC" id="3.1.1.77"/>
    </reaction>
</comment>
<feature type="active site" description="Charge relay system" evidence="2">
    <location>
        <position position="148"/>
    </location>
</feature>
<dbReference type="EC" id="3.1.1.77" evidence="1"/>
<dbReference type="OrthoDB" id="9797122at2"/>
<evidence type="ECO:0000256" key="4">
    <source>
        <dbReference type="SAM" id="SignalP"/>
    </source>
</evidence>
<proteinExistence type="inferred from homology"/>
<evidence type="ECO:0000256" key="1">
    <source>
        <dbReference type="PIRNR" id="PIRNR029681"/>
    </source>
</evidence>
<comment type="similarity">
    <text evidence="1">Belongs to the PagL family.</text>
</comment>
<dbReference type="GO" id="GO:0050528">
    <property type="term" value="F:acyloxyacyl hydrolase activity"/>
    <property type="evidence" value="ECO:0007669"/>
    <property type="project" value="UniProtKB-EC"/>
</dbReference>
<sequence>MKKAVTAFAIGVIASATLPSALAAGLSFDVGQTSESTMVYRLGVQKDFKSSWWQSDVGRLTGYWDLSYRYWDGDEDSSMHSLSLSPVFVYEFSGERIRPYVEAGIGIAALSETEYEGRDFGSSFNFEDRIGLGIRFGENQELGLRAMHYSNAGIKQPNDGIETYSLHYRTSF</sequence>
<dbReference type="Gene3D" id="2.40.160.20">
    <property type="match status" value="1"/>
</dbReference>
<comment type="caution">
    <text evidence="5">The sequence shown here is derived from an EMBL/GenBank/DDBJ whole genome shotgun (WGS) entry which is preliminary data.</text>
</comment>
<evidence type="ECO:0000313" key="6">
    <source>
        <dbReference type="Proteomes" id="UP000244064"/>
    </source>
</evidence>
<feature type="active site" description="Charge relay system" evidence="2">
    <location>
        <position position="162"/>
    </location>
</feature>
<gene>
    <name evidence="5" type="ORF">DBO85_15905</name>
</gene>
<feature type="active site" description="Charge relay system" evidence="2">
    <location>
        <position position="150"/>
    </location>
</feature>
<accession>A0A2T5P7T3</accession>
<keyword evidence="1" id="KW-0998">Cell outer membrane</keyword>
<feature type="site" description="Critical for activity" evidence="3">
    <location>
        <position position="151"/>
    </location>
</feature>
<comment type="function">
    <text evidence="1">Has lipid A 3-O-deacylase activity. Hydrolyzes the ester bond at the 3 position of lipid A, a bioactive component of lipopolysaccharide (LPS), thereby releasing the primary fatty acyl moiety.</text>
</comment>
<dbReference type="Pfam" id="PF09411">
    <property type="entry name" value="PagL"/>
    <property type="match status" value="1"/>
</dbReference>
<dbReference type="Proteomes" id="UP000244064">
    <property type="component" value="Unassembled WGS sequence"/>
</dbReference>
<feature type="chain" id="PRO_5015629677" description="Lipid A deacylase" evidence="4">
    <location>
        <begin position="24"/>
        <end position="172"/>
    </location>
</feature>
<evidence type="ECO:0000313" key="5">
    <source>
        <dbReference type="EMBL" id="PTU73784.1"/>
    </source>
</evidence>
<name>A0A2T5P7T3_9PSED</name>
<dbReference type="AlphaFoldDB" id="A0A2T5P7T3"/>
<keyword evidence="6" id="KW-1185">Reference proteome</keyword>
<keyword evidence="1" id="KW-0472">Membrane</keyword>
<dbReference type="GO" id="GO:0009279">
    <property type="term" value="C:cell outer membrane"/>
    <property type="evidence" value="ECO:0007669"/>
    <property type="project" value="UniProtKB-SubCell"/>
</dbReference>
<protein>
    <recommendedName>
        <fullName evidence="1">Lipid A deacylase</fullName>
        <ecNumber evidence="1">3.1.1.77</ecNumber>
    </recommendedName>
    <alternativeName>
        <fullName evidence="1">LPS 3-O-deacylase</fullName>
    </alternativeName>
    <alternativeName>
        <fullName evidence="1">Outer membrane enzyme</fullName>
    </alternativeName>
</protein>
<keyword evidence="4" id="KW-0732">Signal</keyword>
<comment type="subunit">
    <text evidence="1">Homodimer.</text>
</comment>
<feature type="signal peptide" evidence="4">
    <location>
        <begin position="1"/>
        <end position="23"/>
    </location>
</feature>
<evidence type="ECO:0000256" key="3">
    <source>
        <dbReference type="PIRSR" id="PIRSR029681-2"/>
    </source>
</evidence>
<keyword evidence="1 5" id="KW-0378">Hydrolase</keyword>
<reference evidence="5 6" key="1">
    <citation type="submission" date="2018-04" db="EMBL/GenBank/DDBJ databases">
        <title>Pseudomonas sp. nov., isolated from mangrove soil.</title>
        <authorList>
            <person name="Chen C."/>
        </authorList>
    </citation>
    <scope>NUCLEOTIDE SEQUENCE [LARGE SCALE GENOMIC DNA]</scope>
    <source>
        <strain evidence="5 6">TC-11</strain>
    </source>
</reference>
<dbReference type="InterPro" id="IPR011250">
    <property type="entry name" value="OMP/PagP_B-barrel"/>
</dbReference>
<dbReference type="SUPFAM" id="SSF56925">
    <property type="entry name" value="OMPA-like"/>
    <property type="match status" value="1"/>
</dbReference>
<dbReference type="EMBL" id="QASN01000020">
    <property type="protein sequence ID" value="PTU73784.1"/>
    <property type="molecule type" value="Genomic_DNA"/>
</dbReference>
<dbReference type="PIRSF" id="PIRSF029681">
    <property type="entry name" value="PagL"/>
    <property type="match status" value="1"/>
</dbReference>
<dbReference type="RefSeq" id="WP_108108229.1">
    <property type="nucleotide sequence ID" value="NZ_QASN01000020.1"/>
</dbReference>
<dbReference type="InterPro" id="IPR018550">
    <property type="entry name" value="Lipid-A_deacylase-rel"/>
</dbReference>
<organism evidence="5 6">
    <name type="scientific">Pseudomonas mangrovi</name>
    <dbReference type="NCBI Taxonomy" id="2161748"/>
    <lineage>
        <taxon>Bacteria</taxon>
        <taxon>Pseudomonadati</taxon>
        <taxon>Pseudomonadota</taxon>
        <taxon>Gammaproteobacteria</taxon>
        <taxon>Pseudomonadales</taxon>
        <taxon>Pseudomonadaceae</taxon>
        <taxon>Pseudomonas</taxon>
    </lineage>
</organism>
<evidence type="ECO:0000256" key="2">
    <source>
        <dbReference type="PIRSR" id="PIRSR029681-1"/>
    </source>
</evidence>
<comment type="subcellular location">
    <subcellularLocation>
        <location evidence="1">Cell outer membrane</location>
        <topology evidence="1">Multi-pass membrane protein</topology>
    </subcellularLocation>
</comment>